<comment type="caution">
    <text evidence="1">The sequence shown here is derived from an EMBL/GenBank/DDBJ whole genome shotgun (WGS) entry which is preliminary data.</text>
</comment>
<evidence type="ECO:0000313" key="1">
    <source>
        <dbReference type="EMBL" id="GLC88669.1"/>
    </source>
</evidence>
<reference evidence="1" key="1">
    <citation type="submission" date="2022-08" db="EMBL/GenBank/DDBJ databases">
        <title>Draft genome sequence of Lysinibacillus sp. strain KH24.</title>
        <authorList>
            <person name="Kanbe H."/>
            <person name="Itoh H."/>
        </authorList>
    </citation>
    <scope>NUCLEOTIDE SEQUENCE</scope>
    <source>
        <strain evidence="1">KH24</strain>
    </source>
</reference>
<organism evidence="1 2">
    <name type="scientific">Lysinibacillus piscis</name>
    <dbReference type="NCBI Taxonomy" id="2518931"/>
    <lineage>
        <taxon>Bacteria</taxon>
        <taxon>Bacillati</taxon>
        <taxon>Bacillota</taxon>
        <taxon>Bacilli</taxon>
        <taxon>Bacillales</taxon>
        <taxon>Bacillaceae</taxon>
        <taxon>Lysinibacillus</taxon>
    </lineage>
</organism>
<name>A0ABQ5NKX0_9BACI</name>
<dbReference type="EMBL" id="BRZA01000002">
    <property type="protein sequence ID" value="GLC88669.1"/>
    <property type="molecule type" value="Genomic_DNA"/>
</dbReference>
<proteinExistence type="predicted"/>
<gene>
    <name evidence="1" type="ORF">LYSBPC_17960</name>
</gene>
<protein>
    <submittedName>
        <fullName evidence="1">Uncharacterized protein</fullName>
    </submittedName>
</protein>
<dbReference type="Proteomes" id="UP001065593">
    <property type="component" value="Unassembled WGS sequence"/>
</dbReference>
<keyword evidence="2" id="KW-1185">Reference proteome</keyword>
<accession>A0ABQ5NKX0</accession>
<dbReference type="RefSeq" id="WP_264988431.1">
    <property type="nucleotide sequence ID" value="NZ_BRZA01000002.1"/>
</dbReference>
<sequence length="44" mass="5032">MLKQLQKAYEVALQNVVFVDFKSKSILKVRNIEKVEGGNYDSSN</sequence>
<evidence type="ECO:0000313" key="2">
    <source>
        <dbReference type="Proteomes" id="UP001065593"/>
    </source>
</evidence>